<reference evidence="1" key="1">
    <citation type="submission" date="2020-07" db="EMBL/GenBank/DDBJ databases">
        <authorList>
            <person name="Pothier F. J."/>
        </authorList>
    </citation>
    <scope>NUCLEOTIDE SEQUENCE</scope>
    <source>
        <strain evidence="1">CFBP 8129</strain>
    </source>
</reference>
<dbReference type="EMBL" id="LR828253">
    <property type="protein sequence ID" value="CAD0298673.1"/>
    <property type="molecule type" value="Genomic_DNA"/>
</dbReference>
<dbReference type="RefSeq" id="WP_006449190.1">
    <property type="nucleotide sequence ID" value="NZ_CP018728.1"/>
</dbReference>
<protein>
    <submittedName>
        <fullName evidence="1">Uncharacterized protein</fullName>
    </submittedName>
</protein>
<dbReference type="EMBL" id="LR828253">
    <property type="protein sequence ID" value="CAD0298677.1"/>
    <property type="molecule type" value="Genomic_DNA"/>
</dbReference>
<accession>A0A6V7B8V9</accession>
<dbReference type="AlphaFoldDB" id="A0A6V7B8V9"/>
<sequence length="176" mass="19420">MTTSETDMVNPTLGADEIGKRFLKLLKGLESRKDLTVDRVREVTGISLKRVTFPSENLESYIHGQALSNGWNYSLELTPESRSLKQGISLSFINNNDEFSSLEGNCVDFEKYKSSLVQMGFVDSPVYGEIGQLQSWRFAKYAKDGSGKDIVISIVPQNEAPGSSGRLCVKSIGTLN</sequence>
<gene>
    <name evidence="1" type="ORF">CFBP8129_00950</name>
</gene>
<evidence type="ECO:0000313" key="1">
    <source>
        <dbReference type="EMBL" id="CAD0298673.1"/>
    </source>
</evidence>
<name>A0A6V7B8V9_9XANT</name>
<proteinExistence type="predicted"/>
<organism evidence="1">
    <name type="scientific">Xanthomonas hortorum pv. gardneri</name>
    <dbReference type="NCBI Taxonomy" id="2754056"/>
    <lineage>
        <taxon>Bacteria</taxon>
        <taxon>Pseudomonadati</taxon>
        <taxon>Pseudomonadota</taxon>
        <taxon>Gammaproteobacteria</taxon>
        <taxon>Lysobacterales</taxon>
        <taxon>Lysobacteraceae</taxon>
        <taxon>Xanthomonas</taxon>
    </lineage>
</organism>